<dbReference type="RefSeq" id="XP_047763161.1">
    <property type="nucleotide sequence ID" value="XM_047906193.1"/>
</dbReference>
<feature type="region of interest" description="Disordered" evidence="1">
    <location>
        <begin position="258"/>
        <end position="404"/>
    </location>
</feature>
<dbReference type="PANTHER" id="PTHR38793:SF3">
    <property type="entry name" value="SMODS AND SLOG-ASSOCIATING 2TM EFFECTOR DOMAIN-CONTAINING PROTEIN"/>
    <property type="match status" value="1"/>
</dbReference>
<feature type="compositionally biased region" description="Low complexity" evidence="1">
    <location>
        <begin position="258"/>
        <end position="271"/>
    </location>
</feature>
<feature type="compositionally biased region" description="Polar residues" evidence="1">
    <location>
        <begin position="390"/>
        <end position="404"/>
    </location>
</feature>
<feature type="compositionally biased region" description="Basic and acidic residues" evidence="1">
    <location>
        <begin position="1"/>
        <end position="19"/>
    </location>
</feature>
<protein>
    <recommendedName>
        <fullName evidence="3">SMODS and SLOG-associating 2TM effector domain-containing protein</fullName>
    </recommendedName>
</protein>
<feature type="compositionally biased region" description="Low complexity" evidence="1">
    <location>
        <begin position="336"/>
        <end position="350"/>
    </location>
</feature>
<gene>
    <name evidence="4" type="ORF">CLAFUR5_07045</name>
</gene>
<dbReference type="GeneID" id="71986923"/>
<dbReference type="Proteomes" id="UP000756132">
    <property type="component" value="Chromosome 6"/>
</dbReference>
<keyword evidence="2" id="KW-1133">Transmembrane helix</keyword>
<dbReference type="PANTHER" id="PTHR38793">
    <property type="entry name" value="SLATT_FUNGAL DOMAIN-CONTAINING PROTEIN-RELATED"/>
    <property type="match status" value="1"/>
</dbReference>
<dbReference type="AlphaFoldDB" id="A0A9Q8PAD1"/>
<dbReference type="InterPro" id="IPR041622">
    <property type="entry name" value="SLATT_fungi"/>
</dbReference>
<keyword evidence="2" id="KW-0812">Transmembrane</keyword>
<evidence type="ECO:0000256" key="2">
    <source>
        <dbReference type="SAM" id="Phobius"/>
    </source>
</evidence>
<dbReference type="EMBL" id="CP090168">
    <property type="protein sequence ID" value="UJO18795.1"/>
    <property type="molecule type" value="Genomic_DNA"/>
</dbReference>
<name>A0A9Q8PAD1_PASFU</name>
<dbReference type="NCBIfam" id="NF033635">
    <property type="entry name" value="SLATT_fungal"/>
    <property type="match status" value="1"/>
</dbReference>
<sequence length="404" mass="43225">MPYREQRRPDMSPSFDERAPLLQFPSSNGGRQDTERKPVSKSSGPYGGRQEIAIVDLPDAYNQFCRLIGNPPFDHPPGKKHVPPKDSLYNRAVNHRKYQERMYYFSSTLTNTLLLSQIVLGATLTGLGASDQSRVLITIFGALNTVIAGLVAFLKSRGQPMRARMFRDDLDRVVDEIENSAVMWKGISQKVHGYDAIDTDESVTVRSEVARLTRLYDRAVKTNTMNDPDFYGSGISMDGHNTGGLRGRTEATPAAVPIPAAPLPSAATPAAAPVPAPEPAADPDESPATKAPAKKDEPPAAVSIADTPAPSDISKAVEGKPQLAEDLLKTIESTHGPSSGAPAPAADQMQPAPPPPTTAAVDPDESPATSAKLVRSKSNKDKESKAQEALASNTRKVTEDLSGT</sequence>
<feature type="transmembrane region" description="Helical" evidence="2">
    <location>
        <begin position="135"/>
        <end position="154"/>
    </location>
</feature>
<evidence type="ECO:0000313" key="4">
    <source>
        <dbReference type="EMBL" id="UJO18795.1"/>
    </source>
</evidence>
<dbReference type="KEGG" id="ffu:CLAFUR5_07045"/>
<evidence type="ECO:0000313" key="5">
    <source>
        <dbReference type="Proteomes" id="UP000756132"/>
    </source>
</evidence>
<proteinExistence type="predicted"/>
<feature type="transmembrane region" description="Helical" evidence="2">
    <location>
        <begin position="103"/>
        <end position="129"/>
    </location>
</feature>
<organism evidence="4 5">
    <name type="scientific">Passalora fulva</name>
    <name type="common">Tomato leaf mold</name>
    <name type="synonym">Cladosporium fulvum</name>
    <dbReference type="NCBI Taxonomy" id="5499"/>
    <lineage>
        <taxon>Eukaryota</taxon>
        <taxon>Fungi</taxon>
        <taxon>Dikarya</taxon>
        <taxon>Ascomycota</taxon>
        <taxon>Pezizomycotina</taxon>
        <taxon>Dothideomycetes</taxon>
        <taxon>Dothideomycetidae</taxon>
        <taxon>Mycosphaerellales</taxon>
        <taxon>Mycosphaerellaceae</taxon>
        <taxon>Fulvia</taxon>
    </lineage>
</organism>
<feature type="domain" description="SMODS and SLOG-associating 2TM effector" evidence="3">
    <location>
        <begin position="91"/>
        <end position="221"/>
    </location>
</feature>
<dbReference type="OMA" id="AVKTNTM"/>
<evidence type="ECO:0000256" key="1">
    <source>
        <dbReference type="SAM" id="MobiDB-lite"/>
    </source>
</evidence>
<dbReference type="Pfam" id="PF18142">
    <property type="entry name" value="SLATT_fungal"/>
    <property type="match status" value="1"/>
</dbReference>
<feature type="region of interest" description="Disordered" evidence="1">
    <location>
        <begin position="1"/>
        <end position="48"/>
    </location>
</feature>
<dbReference type="OrthoDB" id="4472872at2759"/>
<keyword evidence="2" id="KW-0472">Membrane</keyword>
<evidence type="ECO:0000259" key="3">
    <source>
        <dbReference type="Pfam" id="PF18142"/>
    </source>
</evidence>
<keyword evidence="5" id="KW-1185">Reference proteome</keyword>
<reference evidence="4" key="1">
    <citation type="submission" date="2021-12" db="EMBL/GenBank/DDBJ databases">
        <authorList>
            <person name="Zaccaron A."/>
            <person name="Stergiopoulos I."/>
        </authorList>
    </citation>
    <scope>NUCLEOTIDE SEQUENCE</scope>
    <source>
        <strain evidence="4">Race5_Kim</strain>
    </source>
</reference>
<reference evidence="4" key="2">
    <citation type="journal article" date="2022" name="Microb. Genom.">
        <title>A chromosome-scale genome assembly of the tomato pathogen Cladosporium fulvum reveals a compartmentalized genome architecture and the presence of a dispensable chromosome.</title>
        <authorList>
            <person name="Zaccaron A.Z."/>
            <person name="Chen L.H."/>
            <person name="Samaras A."/>
            <person name="Stergiopoulos I."/>
        </authorList>
    </citation>
    <scope>NUCLEOTIDE SEQUENCE</scope>
    <source>
        <strain evidence="4">Race5_Kim</strain>
    </source>
</reference>
<accession>A0A9Q8PAD1</accession>